<keyword evidence="1" id="KW-0732">Signal</keyword>
<reference evidence="2" key="1">
    <citation type="submission" date="2015-11" db="EMBL/GenBank/DDBJ databases">
        <title>De novo transcriptome assembly of four potential Pierce s Disease insect vectors from Arizona vineyards.</title>
        <authorList>
            <person name="Tassone E.E."/>
        </authorList>
    </citation>
    <scope>NUCLEOTIDE SEQUENCE</scope>
</reference>
<proteinExistence type="predicted"/>
<name>A0A1B6G6R3_9HEMI</name>
<dbReference type="AlphaFoldDB" id="A0A1B6G6R3"/>
<accession>A0A1B6G6R3</accession>
<feature type="non-terminal residue" evidence="2">
    <location>
        <position position="362"/>
    </location>
</feature>
<evidence type="ECO:0008006" key="3">
    <source>
        <dbReference type="Google" id="ProtNLM"/>
    </source>
</evidence>
<feature type="signal peptide" evidence="1">
    <location>
        <begin position="1"/>
        <end position="20"/>
    </location>
</feature>
<sequence length="362" mass="41012">MWSAAVESIVFLTTFTSILGSKGVIFDVTTVYDVSNVCRSPSLPPIDSDAVDSQSGIDKPCDTSIKGRVHVRTNAWGLPVDGIPESTRLLSPNLNCNPVLECNWKIDGWRSDEYINMEEHLAYPFLDQRKFMISSKIDWPSILYVFFTTGSSNLRDEESLYVMRVLGYPQYSGYEYRTKLSGSLYSQCTSSKVGEDHGYKNYNFEVKDRDGSTVKVRCDTFEREDTIYNGNFTISVRGNTINIERSGYRDYSLANISSTKYISVYKSSLDDYDLKINIPVLLTEAQNSELTSPLINTDRICLVLVVHYGKEIHSDQLQILTEDLSGVRRLIYTVHDAEVGWSVIYISESLHTSHPIKIIIKT</sequence>
<protein>
    <recommendedName>
        <fullName evidence="3">CUB domain-containing protein</fullName>
    </recommendedName>
</protein>
<evidence type="ECO:0000313" key="2">
    <source>
        <dbReference type="EMBL" id="JAS58128.1"/>
    </source>
</evidence>
<gene>
    <name evidence="2" type="ORF">g.43573</name>
</gene>
<dbReference type="EMBL" id="GECZ01011641">
    <property type="protein sequence ID" value="JAS58128.1"/>
    <property type="molecule type" value="Transcribed_RNA"/>
</dbReference>
<feature type="chain" id="PRO_5008583444" description="CUB domain-containing protein" evidence="1">
    <location>
        <begin position="21"/>
        <end position="362"/>
    </location>
</feature>
<evidence type="ECO:0000256" key="1">
    <source>
        <dbReference type="SAM" id="SignalP"/>
    </source>
</evidence>
<organism evidence="2">
    <name type="scientific">Cuerna arida</name>
    <dbReference type="NCBI Taxonomy" id="1464854"/>
    <lineage>
        <taxon>Eukaryota</taxon>
        <taxon>Metazoa</taxon>
        <taxon>Ecdysozoa</taxon>
        <taxon>Arthropoda</taxon>
        <taxon>Hexapoda</taxon>
        <taxon>Insecta</taxon>
        <taxon>Pterygota</taxon>
        <taxon>Neoptera</taxon>
        <taxon>Paraneoptera</taxon>
        <taxon>Hemiptera</taxon>
        <taxon>Auchenorrhyncha</taxon>
        <taxon>Membracoidea</taxon>
        <taxon>Cicadellidae</taxon>
        <taxon>Cicadellinae</taxon>
        <taxon>Proconiini</taxon>
        <taxon>Cuerna</taxon>
    </lineage>
</organism>